<keyword evidence="3" id="KW-0862">Zinc</keyword>
<keyword evidence="2 4" id="KW-0863">Zinc-finger</keyword>
<dbReference type="PANTHER" id="PTHR43102">
    <property type="entry name" value="SLR1143 PROTEIN"/>
    <property type="match status" value="1"/>
</dbReference>
<accession>A0A8K1CE82</accession>
<dbReference type="Pfam" id="PF01363">
    <property type="entry name" value="FYVE"/>
    <property type="match status" value="1"/>
</dbReference>
<dbReference type="Gene3D" id="3.30.40.10">
    <property type="entry name" value="Zinc/RING finger domain, C3HC4 (zinc finger)"/>
    <property type="match status" value="1"/>
</dbReference>
<evidence type="ECO:0000313" key="7">
    <source>
        <dbReference type="EMBL" id="TMW61175.1"/>
    </source>
</evidence>
<dbReference type="InterPro" id="IPR003018">
    <property type="entry name" value="GAF"/>
</dbReference>
<dbReference type="EMBL" id="SPLM01000077">
    <property type="protein sequence ID" value="TMW61175.1"/>
    <property type="molecule type" value="Genomic_DNA"/>
</dbReference>
<proteinExistence type="predicted"/>
<sequence length="702" mass="77751">MRKASTISRASESEGLVVHDHATGKKTLVMPSQDIADDVLATLPKLQTAVEQATTKMGRRWKQHRPKNFVELYEMVPEGGKDGGDDPDMAHALLAKAELQCHVNEVLSVLIHQNADQMDSTMQSLGGSKVRGGGIYFQQLRPLRSGLLRSSSGRRESKAPPQPQPQSALFSVQTMEVRSKFSMTRQSKHRLGFSTCTIRFPTRDRAYHLMKTLPKQVHDKVVAGSESAALQGKLDHLAIGWDVQLKNGGAYGSGNQKTQVIAHAYASGVPPADFGRFSTASFNSSALAQHRKAHVNSDAEHVIEVLTKSLREFETVIRRRRLGFQTFVAQPKEDTPTCTICSKKFSFFRRDHFCRLCGHVICGECSAMYDVEAPVGRVRKNRCCVTCIYRVDLCQFDDEDLVPALGPVIVDTAEDQWESSVVSLSDSLLSDDPHETSKALESLDQLINLDSLRSTASTANTSSYNQSSSSGFSKSTGSTKQKIAHGLDQRLAKHFKVAKDSYHADECKVYASERNYALEYDSTGNTTSHPDIPLAPVPDPEKEARRLKTMQASGVLNEDYDRTALNLLAQVAAKRLNCPIGVISMIDDKHFHPIGNYQLAPSKNKILRDENFCMHTIYAERPMILKNPQRDMRFAQMPVVRDGGIKFYAGFPVRAPDGSVVASLCTLDVEPHNNIETKDYATMEVLSELAAELIAPKKQLVK</sequence>
<dbReference type="InterPro" id="IPR011011">
    <property type="entry name" value="Znf_FYVE_PHD"/>
</dbReference>
<feature type="region of interest" description="Disordered" evidence="5">
    <location>
        <begin position="458"/>
        <end position="478"/>
    </location>
</feature>
<dbReference type="AlphaFoldDB" id="A0A8K1CE82"/>
<dbReference type="InterPro" id="IPR029016">
    <property type="entry name" value="GAF-like_dom_sf"/>
</dbReference>
<feature type="region of interest" description="Disordered" evidence="5">
    <location>
        <begin position="149"/>
        <end position="168"/>
    </location>
</feature>
<dbReference type="InterPro" id="IPR017455">
    <property type="entry name" value="Znf_FYVE-rel"/>
</dbReference>
<evidence type="ECO:0000256" key="2">
    <source>
        <dbReference type="ARBA" id="ARBA00022771"/>
    </source>
</evidence>
<dbReference type="Proteomes" id="UP000794436">
    <property type="component" value="Unassembled WGS sequence"/>
</dbReference>
<dbReference type="GO" id="GO:0008270">
    <property type="term" value="F:zinc ion binding"/>
    <property type="evidence" value="ECO:0007669"/>
    <property type="project" value="UniProtKB-KW"/>
</dbReference>
<dbReference type="OrthoDB" id="303614at2759"/>
<organism evidence="7 8">
    <name type="scientific">Pythium oligandrum</name>
    <name type="common">Mycoparasitic fungus</name>
    <dbReference type="NCBI Taxonomy" id="41045"/>
    <lineage>
        <taxon>Eukaryota</taxon>
        <taxon>Sar</taxon>
        <taxon>Stramenopiles</taxon>
        <taxon>Oomycota</taxon>
        <taxon>Peronosporomycetes</taxon>
        <taxon>Pythiales</taxon>
        <taxon>Pythiaceae</taxon>
        <taxon>Pythium</taxon>
    </lineage>
</organism>
<dbReference type="SUPFAM" id="SSF57903">
    <property type="entry name" value="FYVE/PHD zinc finger"/>
    <property type="match status" value="1"/>
</dbReference>
<dbReference type="PANTHER" id="PTHR43102:SF2">
    <property type="entry name" value="GAF DOMAIN-CONTAINING PROTEIN"/>
    <property type="match status" value="1"/>
</dbReference>
<reference evidence="7" key="1">
    <citation type="submission" date="2019-03" db="EMBL/GenBank/DDBJ databases">
        <title>Long read genome sequence of the mycoparasitic Pythium oligandrum ATCC 38472 isolated from sugarbeet rhizosphere.</title>
        <authorList>
            <person name="Gaulin E."/>
        </authorList>
    </citation>
    <scope>NUCLEOTIDE SEQUENCE</scope>
    <source>
        <strain evidence="7">ATCC 38472_TT</strain>
    </source>
</reference>
<dbReference type="PROSITE" id="PS50178">
    <property type="entry name" value="ZF_FYVE"/>
    <property type="match status" value="1"/>
</dbReference>
<dbReference type="Pfam" id="PF01590">
    <property type="entry name" value="GAF"/>
    <property type="match status" value="1"/>
</dbReference>
<evidence type="ECO:0000256" key="3">
    <source>
        <dbReference type="ARBA" id="ARBA00022833"/>
    </source>
</evidence>
<dbReference type="InterPro" id="IPR013083">
    <property type="entry name" value="Znf_RING/FYVE/PHD"/>
</dbReference>
<dbReference type="CDD" id="cd15745">
    <property type="entry name" value="FYVE_RUFY4"/>
    <property type="match status" value="1"/>
</dbReference>
<evidence type="ECO:0000256" key="4">
    <source>
        <dbReference type="PROSITE-ProRule" id="PRU00091"/>
    </source>
</evidence>
<evidence type="ECO:0000259" key="6">
    <source>
        <dbReference type="PROSITE" id="PS50178"/>
    </source>
</evidence>
<comment type="caution">
    <text evidence="7">The sequence shown here is derived from an EMBL/GenBank/DDBJ whole genome shotgun (WGS) entry which is preliminary data.</text>
</comment>
<dbReference type="SUPFAM" id="SSF55781">
    <property type="entry name" value="GAF domain-like"/>
    <property type="match status" value="1"/>
</dbReference>
<name>A0A8K1CE82_PYTOL</name>
<feature type="domain" description="FYVE-type" evidence="6">
    <location>
        <begin position="332"/>
        <end position="392"/>
    </location>
</feature>
<evidence type="ECO:0000313" key="8">
    <source>
        <dbReference type="Proteomes" id="UP000794436"/>
    </source>
</evidence>
<protein>
    <recommendedName>
        <fullName evidence="6">FYVE-type domain-containing protein</fullName>
    </recommendedName>
</protein>
<gene>
    <name evidence="7" type="ORF">Poli38472_013638</name>
</gene>
<evidence type="ECO:0000256" key="5">
    <source>
        <dbReference type="SAM" id="MobiDB-lite"/>
    </source>
</evidence>
<keyword evidence="1" id="KW-0479">Metal-binding</keyword>
<evidence type="ECO:0000256" key="1">
    <source>
        <dbReference type="ARBA" id="ARBA00022723"/>
    </source>
</evidence>
<dbReference type="InterPro" id="IPR000306">
    <property type="entry name" value="Znf_FYVE"/>
</dbReference>
<dbReference type="SMART" id="SM00064">
    <property type="entry name" value="FYVE"/>
    <property type="match status" value="1"/>
</dbReference>
<keyword evidence="8" id="KW-1185">Reference proteome</keyword>
<dbReference type="Gene3D" id="3.30.450.40">
    <property type="match status" value="1"/>
</dbReference>